<dbReference type="AlphaFoldDB" id="A0ABD1F413"/>
<feature type="region of interest" description="Disordered" evidence="2">
    <location>
        <begin position="150"/>
        <end position="173"/>
    </location>
</feature>
<feature type="region of interest" description="Disordered" evidence="2">
    <location>
        <begin position="61"/>
        <end position="87"/>
    </location>
</feature>
<protein>
    <submittedName>
        <fullName evidence="3">Uncharacterized protein</fullName>
    </submittedName>
</protein>
<evidence type="ECO:0000313" key="3">
    <source>
        <dbReference type="EMBL" id="KAL1509987.1"/>
    </source>
</evidence>
<feature type="compositionally biased region" description="Polar residues" evidence="2">
    <location>
        <begin position="71"/>
        <end position="87"/>
    </location>
</feature>
<feature type="coiled-coil region" evidence="1">
    <location>
        <begin position="180"/>
        <end position="214"/>
    </location>
</feature>
<feature type="region of interest" description="Disordered" evidence="2">
    <location>
        <begin position="1"/>
        <end position="45"/>
    </location>
</feature>
<feature type="compositionally biased region" description="Basic residues" evidence="2">
    <location>
        <begin position="157"/>
        <end position="167"/>
    </location>
</feature>
<comment type="caution">
    <text evidence="3">The sequence shown here is derived from an EMBL/GenBank/DDBJ whole genome shotgun (WGS) entry which is preliminary data.</text>
</comment>
<sequence length="290" mass="32986">MSDSKNLSSGVSAPPKAEGKSTSQRVGNPTIPGVTAEPKIGVATEDPKGKNIKIISVVSKGEKDLPKSKQETTSIATTSIPQKGSLQIPSRTRNFSLGKIEAEENLKWKLLDTSFGQLEKREIYKRKECTEIYVIGEAIERIQHLSRELDKNTEKTRRGRLPRQYRRPSREDQPKECRECKVADRLNAKLEVKVSDLQKENRALKEEIWIMRNKIPKEVPATTNAEIDQIKDYEDLEPLLDRKWPSEVRQFTENLENLPVDDMSWDLAVLEDEKKPGIHYEAEGTKAKVP</sequence>
<keyword evidence="1" id="KW-0175">Coiled coil</keyword>
<evidence type="ECO:0000256" key="1">
    <source>
        <dbReference type="SAM" id="Coils"/>
    </source>
</evidence>
<feature type="compositionally biased region" description="Polar residues" evidence="2">
    <location>
        <begin position="1"/>
        <end position="11"/>
    </location>
</feature>
<name>A0ABD1F413_HYPHA</name>
<dbReference type="Proteomes" id="UP001566132">
    <property type="component" value="Unassembled WGS sequence"/>
</dbReference>
<dbReference type="EMBL" id="JBDJPC010000003">
    <property type="protein sequence ID" value="KAL1509987.1"/>
    <property type="molecule type" value="Genomic_DNA"/>
</dbReference>
<reference evidence="3 4" key="1">
    <citation type="submission" date="2024-05" db="EMBL/GenBank/DDBJ databases">
        <title>Genetic variation in Jamaican populations of the coffee berry borer (Hypothenemus hampei).</title>
        <authorList>
            <person name="Errbii M."/>
            <person name="Myrie A."/>
        </authorList>
    </citation>
    <scope>NUCLEOTIDE SEQUENCE [LARGE SCALE GENOMIC DNA]</scope>
    <source>
        <strain evidence="3">JA-Hopewell-2020-01-JO</strain>
        <tissue evidence="3">Whole body</tissue>
    </source>
</reference>
<feature type="compositionally biased region" description="Basic and acidic residues" evidence="2">
    <location>
        <begin position="61"/>
        <end position="70"/>
    </location>
</feature>
<proteinExistence type="predicted"/>
<accession>A0ABD1F413</accession>
<gene>
    <name evidence="3" type="ORF">ABEB36_004647</name>
</gene>
<evidence type="ECO:0000256" key="2">
    <source>
        <dbReference type="SAM" id="MobiDB-lite"/>
    </source>
</evidence>
<keyword evidence="4" id="KW-1185">Reference proteome</keyword>
<evidence type="ECO:0000313" key="4">
    <source>
        <dbReference type="Proteomes" id="UP001566132"/>
    </source>
</evidence>
<organism evidence="3 4">
    <name type="scientific">Hypothenemus hampei</name>
    <name type="common">Coffee berry borer</name>
    <dbReference type="NCBI Taxonomy" id="57062"/>
    <lineage>
        <taxon>Eukaryota</taxon>
        <taxon>Metazoa</taxon>
        <taxon>Ecdysozoa</taxon>
        <taxon>Arthropoda</taxon>
        <taxon>Hexapoda</taxon>
        <taxon>Insecta</taxon>
        <taxon>Pterygota</taxon>
        <taxon>Neoptera</taxon>
        <taxon>Endopterygota</taxon>
        <taxon>Coleoptera</taxon>
        <taxon>Polyphaga</taxon>
        <taxon>Cucujiformia</taxon>
        <taxon>Curculionidae</taxon>
        <taxon>Scolytinae</taxon>
        <taxon>Hypothenemus</taxon>
    </lineage>
</organism>